<accession>A0A8D9E973</accession>
<dbReference type="EMBL" id="HBUF01483583">
    <property type="protein sequence ID" value="CAG6745062.1"/>
    <property type="molecule type" value="Transcribed_RNA"/>
</dbReference>
<sequence>MILCLAFVGQNECQILDKIHTRLIVTPYHSIYSLKQSSTVLANHPKLILHSIRKGTLVDPEFYYHLDIIKSKFREKSFQKVIRNALLFPAKKIFLGILNF</sequence>
<dbReference type="AlphaFoldDB" id="A0A8D9E973"/>
<proteinExistence type="predicted"/>
<protein>
    <submittedName>
        <fullName evidence="1">Uncharacterized protein</fullName>
    </submittedName>
</protein>
<evidence type="ECO:0000313" key="1">
    <source>
        <dbReference type="EMBL" id="CAG6745062.1"/>
    </source>
</evidence>
<organism evidence="1">
    <name type="scientific">Cacopsylla melanoneura</name>
    <dbReference type="NCBI Taxonomy" id="428564"/>
    <lineage>
        <taxon>Eukaryota</taxon>
        <taxon>Metazoa</taxon>
        <taxon>Ecdysozoa</taxon>
        <taxon>Arthropoda</taxon>
        <taxon>Hexapoda</taxon>
        <taxon>Insecta</taxon>
        <taxon>Pterygota</taxon>
        <taxon>Neoptera</taxon>
        <taxon>Paraneoptera</taxon>
        <taxon>Hemiptera</taxon>
        <taxon>Sternorrhyncha</taxon>
        <taxon>Psylloidea</taxon>
        <taxon>Psyllidae</taxon>
        <taxon>Psyllinae</taxon>
        <taxon>Cacopsylla</taxon>
    </lineage>
</organism>
<reference evidence="1" key="1">
    <citation type="submission" date="2021-05" db="EMBL/GenBank/DDBJ databases">
        <authorList>
            <person name="Alioto T."/>
            <person name="Alioto T."/>
            <person name="Gomez Garrido J."/>
        </authorList>
    </citation>
    <scope>NUCLEOTIDE SEQUENCE</scope>
</reference>
<name>A0A8D9E973_9HEMI</name>